<evidence type="ECO:0008006" key="5">
    <source>
        <dbReference type="Google" id="ProtNLM"/>
    </source>
</evidence>
<dbReference type="PANTHER" id="PTHR13466:SF0">
    <property type="entry name" value="SMP-LTD DOMAIN-CONTAINING PROTEIN"/>
    <property type="match status" value="1"/>
</dbReference>
<comment type="subcellular location">
    <subcellularLocation>
        <location evidence="1">Endoplasmic reticulum membrane</location>
    </subcellularLocation>
</comment>
<dbReference type="Proteomes" id="UP000494165">
    <property type="component" value="Unassembled WGS sequence"/>
</dbReference>
<sequence length="446" mass="51792">MENTISRQILGLLKYGTAVLAGFCAAFFMYQNFYRSKKIHHDSSTNPSANTCDSEHDASGVMRILLDPEFDDEDTDAKTVYVTLKGSRFVIYEANERVPKKELFDEQPLELTFKSRATFNIYQCEVQSLQQHQEKKWHMKYPIVVNIKQNSMVEEIFLGHSTKSLRNQEQLFLFTRSNRDKEAWTKWLIKASSADNFPSSEEVPILAIRAGRPLAEPRPVYIERRTKSVWLNKLVECIFSHDTTKRLIKSMLHKEAEALLREMREQGYFNPMLRVSVDNVNLSSMSVPRVIGVAPRYENEYGLWEEVNVRYSGIVSVTLKIELNMQEIQEADIESFWFDQLQHLAHYPFFKRILENTAVFVVISLDSVRGVLALNIPHPPTDTAWIGFRSNTRISVTGKVYWGTLPVPFFHNIIASMTDYMTQCFYRHFLVPNMVQICLPPFFNQI</sequence>
<dbReference type="EMBL" id="CADEPI010000070">
    <property type="protein sequence ID" value="CAB3372255.1"/>
    <property type="molecule type" value="Genomic_DNA"/>
</dbReference>
<feature type="transmembrane region" description="Helical" evidence="2">
    <location>
        <begin position="12"/>
        <end position="30"/>
    </location>
</feature>
<gene>
    <name evidence="3" type="ORF">CLODIP_2_CD10921</name>
</gene>
<evidence type="ECO:0000313" key="3">
    <source>
        <dbReference type="EMBL" id="CAB3372255.1"/>
    </source>
</evidence>
<reference evidence="3 4" key="1">
    <citation type="submission" date="2020-04" db="EMBL/GenBank/DDBJ databases">
        <authorList>
            <person name="Alioto T."/>
            <person name="Alioto T."/>
            <person name="Gomez Garrido J."/>
        </authorList>
    </citation>
    <scope>NUCLEOTIDE SEQUENCE [LARGE SCALE GENOMIC DNA]</scope>
</reference>
<comment type="caution">
    <text evidence="3">The sequence shown here is derived from an EMBL/GenBank/DDBJ whole genome shotgun (WGS) entry which is preliminary data.</text>
</comment>
<dbReference type="PANTHER" id="PTHR13466">
    <property type="entry name" value="TEX2 PROTEIN-RELATED"/>
    <property type="match status" value="1"/>
</dbReference>
<evidence type="ECO:0000256" key="1">
    <source>
        <dbReference type="ARBA" id="ARBA00004586"/>
    </source>
</evidence>
<name>A0A8S1CP77_9INSE</name>
<keyword evidence="4" id="KW-1185">Reference proteome</keyword>
<keyword evidence="2" id="KW-0812">Transmembrane</keyword>
<proteinExistence type="predicted"/>
<keyword evidence="2" id="KW-0472">Membrane</keyword>
<organism evidence="3 4">
    <name type="scientific">Cloeon dipterum</name>
    <dbReference type="NCBI Taxonomy" id="197152"/>
    <lineage>
        <taxon>Eukaryota</taxon>
        <taxon>Metazoa</taxon>
        <taxon>Ecdysozoa</taxon>
        <taxon>Arthropoda</taxon>
        <taxon>Hexapoda</taxon>
        <taxon>Insecta</taxon>
        <taxon>Pterygota</taxon>
        <taxon>Palaeoptera</taxon>
        <taxon>Ephemeroptera</taxon>
        <taxon>Pisciforma</taxon>
        <taxon>Baetidae</taxon>
        <taxon>Cloeon</taxon>
    </lineage>
</organism>
<keyword evidence="2" id="KW-1133">Transmembrane helix</keyword>
<evidence type="ECO:0000313" key="4">
    <source>
        <dbReference type="Proteomes" id="UP000494165"/>
    </source>
</evidence>
<dbReference type="OrthoDB" id="26740at2759"/>
<dbReference type="AlphaFoldDB" id="A0A8S1CP77"/>
<evidence type="ECO:0000256" key="2">
    <source>
        <dbReference type="SAM" id="Phobius"/>
    </source>
</evidence>
<dbReference type="GO" id="GO:0005789">
    <property type="term" value="C:endoplasmic reticulum membrane"/>
    <property type="evidence" value="ECO:0007669"/>
    <property type="project" value="UniProtKB-SubCell"/>
</dbReference>
<protein>
    <recommendedName>
        <fullName evidence="5">SMP-LTD domain-containing protein</fullName>
    </recommendedName>
</protein>
<dbReference type="GO" id="GO:0008289">
    <property type="term" value="F:lipid binding"/>
    <property type="evidence" value="ECO:0007669"/>
    <property type="project" value="TreeGrafter"/>
</dbReference>
<accession>A0A8S1CP77</accession>